<feature type="region of interest" description="Disordered" evidence="1">
    <location>
        <begin position="1"/>
        <end position="25"/>
    </location>
</feature>
<feature type="compositionally biased region" description="Pro residues" evidence="1">
    <location>
        <begin position="12"/>
        <end position="24"/>
    </location>
</feature>
<evidence type="ECO:0000256" key="1">
    <source>
        <dbReference type="SAM" id="MobiDB-lite"/>
    </source>
</evidence>
<protein>
    <submittedName>
        <fullName evidence="2">Uncharacterized protein</fullName>
    </submittedName>
</protein>
<dbReference type="EMBL" id="GBRH01247569">
    <property type="protein sequence ID" value="JAD50326.1"/>
    <property type="molecule type" value="Transcribed_RNA"/>
</dbReference>
<proteinExistence type="predicted"/>
<reference evidence="2" key="2">
    <citation type="journal article" date="2015" name="Data Brief">
        <title>Shoot transcriptome of the giant reed, Arundo donax.</title>
        <authorList>
            <person name="Barrero R.A."/>
            <person name="Guerrero F.D."/>
            <person name="Moolhuijzen P."/>
            <person name="Goolsby J.A."/>
            <person name="Tidwell J."/>
            <person name="Bellgard S.E."/>
            <person name="Bellgard M.I."/>
        </authorList>
    </citation>
    <scope>NUCLEOTIDE SEQUENCE</scope>
    <source>
        <tissue evidence="2">Shoot tissue taken approximately 20 cm above the soil surface</tissue>
    </source>
</reference>
<dbReference type="AlphaFoldDB" id="A0A0A9AGP0"/>
<organism evidence="2">
    <name type="scientific">Arundo donax</name>
    <name type="common">Giant reed</name>
    <name type="synonym">Donax arundinaceus</name>
    <dbReference type="NCBI Taxonomy" id="35708"/>
    <lineage>
        <taxon>Eukaryota</taxon>
        <taxon>Viridiplantae</taxon>
        <taxon>Streptophyta</taxon>
        <taxon>Embryophyta</taxon>
        <taxon>Tracheophyta</taxon>
        <taxon>Spermatophyta</taxon>
        <taxon>Magnoliopsida</taxon>
        <taxon>Liliopsida</taxon>
        <taxon>Poales</taxon>
        <taxon>Poaceae</taxon>
        <taxon>PACMAD clade</taxon>
        <taxon>Arundinoideae</taxon>
        <taxon>Arundineae</taxon>
        <taxon>Arundo</taxon>
    </lineage>
</organism>
<accession>A0A0A9AGP0</accession>
<reference evidence="2" key="1">
    <citation type="submission" date="2014-09" db="EMBL/GenBank/DDBJ databases">
        <authorList>
            <person name="Magalhaes I.L.F."/>
            <person name="Oliveira U."/>
            <person name="Santos F.R."/>
            <person name="Vidigal T.H.D.A."/>
            <person name="Brescovit A.D."/>
            <person name="Santos A.J."/>
        </authorList>
    </citation>
    <scope>NUCLEOTIDE SEQUENCE</scope>
    <source>
        <tissue evidence="2">Shoot tissue taken approximately 20 cm above the soil surface</tissue>
    </source>
</reference>
<sequence>MVGRLAAAHPRPGQPGPSVVPPAGCPHAQVHHPARLQNMHLAGIYLKRCSGNLRARHPLQSPRKGEQLWWQYWHGDWEQAAVLEHPGGPMGSYPSHPPRWAGGNDWLRNRRQRAVDEAHRDLGVPGRGRLVRLLQVVAQLQRLEAIGGRDSSLRHRGRQLQREAIGSQQS</sequence>
<evidence type="ECO:0000313" key="2">
    <source>
        <dbReference type="EMBL" id="JAD50326.1"/>
    </source>
</evidence>
<name>A0A0A9AGP0_ARUDO</name>